<gene>
    <name evidence="2" type="ORF">OAUR00152_LOCUS24330</name>
</gene>
<name>A0A7S4J9X2_9STRA</name>
<evidence type="ECO:0000256" key="1">
    <source>
        <dbReference type="SAM" id="MobiDB-lite"/>
    </source>
</evidence>
<accession>A0A7S4J9X2</accession>
<evidence type="ECO:0000313" key="2">
    <source>
        <dbReference type="EMBL" id="CAE2256423.1"/>
    </source>
</evidence>
<sequence>MAKKTTQNAVATAVTADSGAAALPEVTKTAPAETNAADIVKESDPHFDVTQHVYSAAKNVWSFGKSIPLGGAILGLYEVAAEKVLDIIVHKDLPGVDSEIQPHLASLDKDVIDPAVLAIIRFFSPAVEKGSEVVSPVVSPIVMTVLKIFPKHIEDEDEKDATAESKEAEREATMPEVSTPVAAQTTVDVN</sequence>
<feature type="compositionally biased region" description="Basic and acidic residues" evidence="1">
    <location>
        <begin position="160"/>
        <end position="173"/>
    </location>
</feature>
<reference evidence="2" key="1">
    <citation type="submission" date="2021-01" db="EMBL/GenBank/DDBJ databases">
        <authorList>
            <person name="Corre E."/>
            <person name="Pelletier E."/>
            <person name="Niang G."/>
            <person name="Scheremetjew M."/>
            <person name="Finn R."/>
            <person name="Kale V."/>
            <person name="Holt S."/>
            <person name="Cochrane G."/>
            <person name="Meng A."/>
            <person name="Brown T."/>
            <person name="Cohen L."/>
        </authorList>
    </citation>
    <scope>NUCLEOTIDE SEQUENCE</scope>
    <source>
        <strain evidence="2">Isolate 1302-5</strain>
    </source>
</reference>
<feature type="region of interest" description="Disordered" evidence="1">
    <location>
        <begin position="156"/>
        <end position="190"/>
    </location>
</feature>
<dbReference type="AlphaFoldDB" id="A0A7S4J9X2"/>
<feature type="compositionally biased region" description="Polar residues" evidence="1">
    <location>
        <begin position="181"/>
        <end position="190"/>
    </location>
</feature>
<dbReference type="EMBL" id="HBKQ01035425">
    <property type="protein sequence ID" value="CAE2256423.1"/>
    <property type="molecule type" value="Transcribed_RNA"/>
</dbReference>
<organism evidence="2">
    <name type="scientific">Odontella aurita</name>
    <dbReference type="NCBI Taxonomy" id="265563"/>
    <lineage>
        <taxon>Eukaryota</taxon>
        <taxon>Sar</taxon>
        <taxon>Stramenopiles</taxon>
        <taxon>Ochrophyta</taxon>
        <taxon>Bacillariophyta</taxon>
        <taxon>Mediophyceae</taxon>
        <taxon>Biddulphiophycidae</taxon>
        <taxon>Eupodiscales</taxon>
        <taxon>Odontellaceae</taxon>
        <taxon>Odontella</taxon>
    </lineage>
</organism>
<proteinExistence type="predicted"/>
<protein>
    <submittedName>
        <fullName evidence="2">Uncharacterized protein</fullName>
    </submittedName>
</protein>